<feature type="region of interest" description="Disordered" evidence="1">
    <location>
        <begin position="201"/>
        <end position="236"/>
    </location>
</feature>
<protein>
    <recommendedName>
        <fullName evidence="3">DUF11 domain-containing protein</fullName>
    </recommendedName>
</protein>
<sequence length="723" mass="81338">MGKKVKKKRADSGIGFDSSEADEELIANALKRTDLDSGRVRLVDRDTSTPLIETYDEDTGQLEGSILLKGGNREGLLALVKILENIEVKQDHNANVESFSFEGKINVENSSSIDRLWDIDVSLANIGSTNLKSNAISIRELGTEAPDNVETTEFQLKKEVQNQFLVKEFISTLAEADAVLNINDLEKELLKLKDKSSKIKSSKAKSTKAKSPEKTKEEIDEKSSDESSSDDEETWEDGGTLIETSLETFGISIDKENTITFAIVLRNMFDKPVSNIKVVKTIPDEFINPLVRETTEGRAGVEGDKIVWTIDKLAPEYTVMLKFTCNITVNDITRRKTGLIEVTYQAASSFAEGLAIDKFDAYTRNKFFIETLERDEEPNIWDNKLIFDNSSEFIIQLFNADVYSPEDQSKKFVDIDPNDVPMLPSGAQWHSIKWEYESEDYPTFRKKLEFRVVPDYQYNVNVSVAVSDVILEIASITGEMIYDKVETPTYKTQDVIATLKLGNHGSAPLNDITIIQQTFTDEYQPPKAEEIKLIWDGDEVEISADAVNFEMNEFKITLTNLKDNSSGMLKPDSTLEFVYPVHCLNPVRDSTFDSEITYLVNTFPVSQELEFKPDVPTISAVHIRRKFRIGKEVIPVGTLGHYKIILSLENIGESKLIGINLLDKVPDSFEYSEYSMTPEITDEVGQDTLKWTIEELEPGESLEISYEITGTGEYSPSDAQLAL</sequence>
<dbReference type="PANTHER" id="PTHR34819:SF3">
    <property type="entry name" value="CELL SURFACE PROTEIN"/>
    <property type="match status" value="1"/>
</dbReference>
<evidence type="ECO:0008006" key="3">
    <source>
        <dbReference type="Google" id="ProtNLM"/>
    </source>
</evidence>
<evidence type="ECO:0000256" key="1">
    <source>
        <dbReference type="SAM" id="MobiDB-lite"/>
    </source>
</evidence>
<dbReference type="PANTHER" id="PTHR34819">
    <property type="entry name" value="LARGE CYSTEINE-RICH PERIPLASMIC PROTEIN OMCB"/>
    <property type="match status" value="1"/>
</dbReference>
<feature type="compositionally biased region" description="Acidic residues" evidence="1">
    <location>
        <begin position="227"/>
        <end position="236"/>
    </location>
</feature>
<reference evidence="2" key="1">
    <citation type="journal article" date="2015" name="Nature">
        <title>Complex archaea that bridge the gap between prokaryotes and eukaryotes.</title>
        <authorList>
            <person name="Spang A."/>
            <person name="Saw J.H."/>
            <person name="Jorgensen S.L."/>
            <person name="Zaremba-Niedzwiedzka K."/>
            <person name="Martijn J."/>
            <person name="Lind A.E."/>
            <person name="van Eijk R."/>
            <person name="Schleper C."/>
            <person name="Guy L."/>
            <person name="Ettema T.J."/>
        </authorList>
    </citation>
    <scope>NUCLEOTIDE SEQUENCE</scope>
</reference>
<accession>A0A0F9KAM4</accession>
<comment type="caution">
    <text evidence="2">The sequence shown here is derived from an EMBL/GenBank/DDBJ whole genome shotgun (WGS) entry which is preliminary data.</text>
</comment>
<dbReference type="InterPro" id="IPR051172">
    <property type="entry name" value="Chlamydia_OmcB"/>
</dbReference>
<dbReference type="EMBL" id="LAZR01008365">
    <property type="protein sequence ID" value="KKM79229.1"/>
    <property type="molecule type" value="Genomic_DNA"/>
</dbReference>
<gene>
    <name evidence="2" type="ORF">LCGC14_1352040</name>
</gene>
<organism evidence="2">
    <name type="scientific">marine sediment metagenome</name>
    <dbReference type="NCBI Taxonomy" id="412755"/>
    <lineage>
        <taxon>unclassified sequences</taxon>
        <taxon>metagenomes</taxon>
        <taxon>ecological metagenomes</taxon>
    </lineage>
</organism>
<evidence type="ECO:0000313" key="2">
    <source>
        <dbReference type="EMBL" id="KKM79229.1"/>
    </source>
</evidence>
<feature type="compositionally biased region" description="Basic and acidic residues" evidence="1">
    <location>
        <begin position="210"/>
        <end position="225"/>
    </location>
</feature>
<proteinExistence type="predicted"/>
<name>A0A0F9KAM4_9ZZZZ</name>
<dbReference type="AlphaFoldDB" id="A0A0F9KAM4"/>